<dbReference type="Proteomes" id="UP000681722">
    <property type="component" value="Unassembled WGS sequence"/>
</dbReference>
<sequence>MYARKEIPTILPDAVLRCRKIHAASLLEIEQLERMKHRRVNNIAWQQQSFQKCLNEKHVKWKAHDRAFRLKLKRDLTIPLATARGIRFLKTSDTNDDISKFSKTLSPDDIDDTILIERLAKSNSANPKILNTGSKSVQMSNTATPMFSSTPHTNLKGRFANSQSAGVIPRNKRLPSISTTTRTLLPNRLKLSKHRNKASRFENLSGTDQTEDDIDFGTLLMRILNHIAATPDLKQRLDHPVIRAIRARDRKTARTQDERFSHLMQTLATATTEDANNNADSDSDN</sequence>
<protein>
    <submittedName>
        <fullName evidence="1">Uncharacterized protein</fullName>
    </submittedName>
</protein>
<dbReference type="Proteomes" id="UP000663829">
    <property type="component" value="Unassembled WGS sequence"/>
</dbReference>
<proteinExistence type="predicted"/>
<evidence type="ECO:0000313" key="2">
    <source>
        <dbReference type="EMBL" id="CAF3579664.1"/>
    </source>
</evidence>
<dbReference type="EMBL" id="CAJOBC010000385">
    <property type="protein sequence ID" value="CAF3579664.1"/>
    <property type="molecule type" value="Genomic_DNA"/>
</dbReference>
<dbReference type="AlphaFoldDB" id="A0A813SIS3"/>
<comment type="caution">
    <text evidence="1">The sequence shown here is derived from an EMBL/GenBank/DDBJ whole genome shotgun (WGS) entry which is preliminary data.</text>
</comment>
<name>A0A813SIS3_9BILA</name>
<evidence type="ECO:0000313" key="1">
    <source>
        <dbReference type="EMBL" id="CAF0795147.1"/>
    </source>
</evidence>
<gene>
    <name evidence="1" type="ORF">GPM918_LOCUS3211</name>
    <name evidence="2" type="ORF">SRO942_LOCUS3211</name>
</gene>
<organism evidence="1 3">
    <name type="scientific">Didymodactylos carnosus</name>
    <dbReference type="NCBI Taxonomy" id="1234261"/>
    <lineage>
        <taxon>Eukaryota</taxon>
        <taxon>Metazoa</taxon>
        <taxon>Spiralia</taxon>
        <taxon>Gnathifera</taxon>
        <taxon>Rotifera</taxon>
        <taxon>Eurotatoria</taxon>
        <taxon>Bdelloidea</taxon>
        <taxon>Philodinida</taxon>
        <taxon>Philodinidae</taxon>
        <taxon>Didymodactylos</taxon>
    </lineage>
</organism>
<reference evidence="1" key="1">
    <citation type="submission" date="2021-02" db="EMBL/GenBank/DDBJ databases">
        <authorList>
            <person name="Nowell W R."/>
        </authorList>
    </citation>
    <scope>NUCLEOTIDE SEQUENCE</scope>
</reference>
<evidence type="ECO:0000313" key="3">
    <source>
        <dbReference type="Proteomes" id="UP000663829"/>
    </source>
</evidence>
<dbReference type="EMBL" id="CAJNOQ010000385">
    <property type="protein sequence ID" value="CAF0795147.1"/>
    <property type="molecule type" value="Genomic_DNA"/>
</dbReference>
<dbReference type="OrthoDB" id="10042923at2759"/>
<keyword evidence="3" id="KW-1185">Reference proteome</keyword>
<accession>A0A813SIS3</accession>